<dbReference type="AlphaFoldDB" id="A0A8I1MHA1"/>
<organism evidence="2 3">
    <name type="scientific">Priestia flexa</name>
    <dbReference type="NCBI Taxonomy" id="86664"/>
    <lineage>
        <taxon>Bacteria</taxon>
        <taxon>Bacillati</taxon>
        <taxon>Bacillota</taxon>
        <taxon>Bacilli</taxon>
        <taxon>Bacillales</taxon>
        <taxon>Bacillaceae</taxon>
        <taxon>Priestia</taxon>
    </lineage>
</organism>
<reference evidence="2" key="1">
    <citation type="submission" date="2020-12" db="EMBL/GenBank/DDBJ databases">
        <title>PHA producing bacteria isolated from mangrove.</title>
        <authorList>
            <person name="Zheng W."/>
            <person name="Yu S."/>
            <person name="Huang Y."/>
        </authorList>
    </citation>
    <scope>NUCLEOTIDE SEQUENCE</scope>
    <source>
        <strain evidence="2">GN22-4</strain>
    </source>
</reference>
<evidence type="ECO:0000313" key="2">
    <source>
        <dbReference type="EMBL" id="MBN8253493.1"/>
    </source>
</evidence>
<sequence>MIYCYDFISLKVSITEFTYGEVGSEDLIKEIENHINKNVQNKAEKVVEKLQKANCDFLEVGRELMAYHPDVWKELEWKKDYAQIDIKPDVTVEVIHRGIIN</sequence>
<dbReference type="PANTHER" id="PTHR35789:SF1">
    <property type="entry name" value="SPORE GERMINATION PROTEIN B3"/>
    <property type="match status" value="1"/>
</dbReference>
<accession>A0A8I1MHA1</accession>
<dbReference type="InterPro" id="IPR008844">
    <property type="entry name" value="Spore_GerAC-like"/>
</dbReference>
<protein>
    <recommendedName>
        <fullName evidence="1">Spore germination GerAC-like C-terminal domain-containing protein</fullName>
    </recommendedName>
</protein>
<dbReference type="Proteomes" id="UP000664578">
    <property type="component" value="Unassembled WGS sequence"/>
</dbReference>
<evidence type="ECO:0000259" key="1">
    <source>
        <dbReference type="Pfam" id="PF05504"/>
    </source>
</evidence>
<dbReference type="GO" id="GO:0009847">
    <property type="term" value="P:spore germination"/>
    <property type="evidence" value="ECO:0007669"/>
    <property type="project" value="InterPro"/>
</dbReference>
<dbReference type="PANTHER" id="PTHR35789">
    <property type="entry name" value="SPORE GERMINATION PROTEIN B3"/>
    <property type="match status" value="1"/>
</dbReference>
<gene>
    <name evidence="2" type="ORF">JF537_18240</name>
</gene>
<dbReference type="RefSeq" id="WP_206783089.1">
    <property type="nucleotide sequence ID" value="NZ_JAEMWX010000011.1"/>
</dbReference>
<dbReference type="Gene3D" id="3.30.300.210">
    <property type="entry name" value="Nutrient germinant receptor protein C, domain 3"/>
    <property type="match status" value="1"/>
</dbReference>
<dbReference type="InterPro" id="IPR046953">
    <property type="entry name" value="Spore_GerAC-like_C"/>
</dbReference>
<dbReference type="Pfam" id="PF05504">
    <property type="entry name" value="Spore_GerAC"/>
    <property type="match status" value="1"/>
</dbReference>
<dbReference type="EMBL" id="JAEMWV010000011">
    <property type="protein sequence ID" value="MBN8253493.1"/>
    <property type="molecule type" value="Genomic_DNA"/>
</dbReference>
<name>A0A8I1MHA1_9BACI</name>
<evidence type="ECO:0000313" key="3">
    <source>
        <dbReference type="Proteomes" id="UP000664578"/>
    </source>
</evidence>
<comment type="caution">
    <text evidence="2">The sequence shown here is derived from an EMBL/GenBank/DDBJ whole genome shotgun (WGS) entry which is preliminary data.</text>
</comment>
<dbReference type="GO" id="GO:0016020">
    <property type="term" value="C:membrane"/>
    <property type="evidence" value="ECO:0007669"/>
    <property type="project" value="InterPro"/>
</dbReference>
<feature type="domain" description="Spore germination GerAC-like C-terminal" evidence="1">
    <location>
        <begin position="8"/>
        <end position="98"/>
    </location>
</feature>
<proteinExistence type="predicted"/>
<dbReference type="InterPro" id="IPR038501">
    <property type="entry name" value="Spore_GerAC_C_sf"/>
</dbReference>